<evidence type="ECO:0000313" key="2">
    <source>
        <dbReference type="EMBL" id="TKW52637.1"/>
    </source>
</evidence>
<feature type="region of interest" description="Disordered" evidence="1">
    <location>
        <begin position="1"/>
        <end position="125"/>
    </location>
</feature>
<dbReference type="Proteomes" id="UP000310108">
    <property type="component" value="Unassembled WGS sequence"/>
</dbReference>
<evidence type="ECO:0000256" key="1">
    <source>
        <dbReference type="SAM" id="MobiDB-lite"/>
    </source>
</evidence>
<reference evidence="2 3" key="1">
    <citation type="journal article" date="2019" name="PLoS ONE">
        <title>Comparative genome analysis indicates high evolutionary potential of pathogenicity genes in Colletotrichum tanaceti.</title>
        <authorList>
            <person name="Lelwala R.V."/>
            <person name="Korhonen P.K."/>
            <person name="Young N.D."/>
            <person name="Scott J.B."/>
            <person name="Ades P.A."/>
            <person name="Gasser R.B."/>
            <person name="Taylor P.W.J."/>
        </authorList>
    </citation>
    <scope>NUCLEOTIDE SEQUENCE [LARGE SCALE GENOMIC DNA]</scope>
    <source>
        <strain evidence="2">BRIP57314</strain>
    </source>
</reference>
<feature type="region of interest" description="Disordered" evidence="1">
    <location>
        <begin position="240"/>
        <end position="267"/>
    </location>
</feature>
<protein>
    <submittedName>
        <fullName evidence="2">Uncharacterized protein</fullName>
    </submittedName>
</protein>
<feature type="compositionally biased region" description="Basic and acidic residues" evidence="1">
    <location>
        <begin position="1"/>
        <end position="13"/>
    </location>
</feature>
<gene>
    <name evidence="2" type="ORF">CTA1_11787</name>
</gene>
<keyword evidence="3" id="KW-1185">Reference proteome</keyword>
<feature type="compositionally biased region" description="Pro residues" evidence="1">
    <location>
        <begin position="76"/>
        <end position="92"/>
    </location>
</feature>
<dbReference type="AlphaFoldDB" id="A0A4U6XFA2"/>
<name>A0A4U6XFA2_9PEZI</name>
<feature type="compositionally biased region" description="Basic and acidic residues" evidence="1">
    <location>
        <begin position="245"/>
        <end position="262"/>
    </location>
</feature>
<accession>A0A4U6XFA2</accession>
<evidence type="ECO:0000313" key="3">
    <source>
        <dbReference type="Proteomes" id="UP000310108"/>
    </source>
</evidence>
<feature type="region of interest" description="Disordered" evidence="1">
    <location>
        <begin position="511"/>
        <end position="586"/>
    </location>
</feature>
<feature type="compositionally biased region" description="Basic and acidic residues" evidence="1">
    <location>
        <begin position="23"/>
        <end position="46"/>
    </location>
</feature>
<comment type="caution">
    <text evidence="2">The sequence shown here is derived from an EMBL/GenBank/DDBJ whole genome shotgun (WGS) entry which is preliminary data.</text>
</comment>
<sequence length="586" mass="62859">MVGDLSKDIRKLVLEPGTPPGRPPRDDPVGPHENGPRRAHPEHVLERLPLVRLHHVLPDADEPARNADQRPGPVRHAPPYPVPREENPPTPPEQRQARDRLPRPAPHHRHVGRPRPGLAAPLVRPHRVRQPLPLPLDPEDHAGGAVDLAQLHGDVVEDLHHPPRRRAFTAAAAHVRLEVVPHKELVVPHERHGPAFLVVRRQHRGGVRRRARPHGRHLPREVVRVAEPRVGAVAPAVRRQRVRGVPREEDPPAREPLGDPRAHVPLPDGDDLDVLVADHINTNPEGLADEGPLGVHRVRLVVVVVVIVLVIVRVPHERPPPVEVAHEKGLEPVVAALDGELHEAPVQVVLDGRAAEHDAAQAAKVADPRRPDAQLLADGAARAVAGHHVRPLERRLLAALLVDGRDADPVGGLGPGGHLPPEPEVCAELDGAPAEDGFEAVLGDDGADVRRVDFGAVARGTARRGRRIASVRATVRASFGPAVGLRVVVAAAVPVQLVLPLARQALDLDAAGPTDRLGGAERAGGDADGLEELEGPRGVADGARVRRARHVALDEDDGDAVGRQEEGAGEAHEAAADDDDGRLVRC</sequence>
<proteinExistence type="predicted"/>
<feature type="compositionally biased region" description="Basic and acidic residues" evidence="1">
    <location>
        <begin position="56"/>
        <end position="68"/>
    </location>
</feature>
<feature type="compositionally biased region" description="Basic and acidic residues" evidence="1">
    <location>
        <begin position="560"/>
        <end position="586"/>
    </location>
</feature>
<dbReference type="EMBL" id="PJEX01000228">
    <property type="protein sequence ID" value="TKW52637.1"/>
    <property type="molecule type" value="Genomic_DNA"/>
</dbReference>
<organism evidence="2 3">
    <name type="scientific">Colletotrichum tanaceti</name>
    <dbReference type="NCBI Taxonomy" id="1306861"/>
    <lineage>
        <taxon>Eukaryota</taxon>
        <taxon>Fungi</taxon>
        <taxon>Dikarya</taxon>
        <taxon>Ascomycota</taxon>
        <taxon>Pezizomycotina</taxon>
        <taxon>Sordariomycetes</taxon>
        <taxon>Hypocreomycetidae</taxon>
        <taxon>Glomerellales</taxon>
        <taxon>Glomerellaceae</taxon>
        <taxon>Colletotrichum</taxon>
        <taxon>Colletotrichum destructivum species complex</taxon>
    </lineage>
</organism>